<name>A0A511DIW3_9PSEU</name>
<dbReference type="Pfam" id="PF01636">
    <property type="entry name" value="APH"/>
    <property type="match status" value="1"/>
</dbReference>
<reference evidence="2 3" key="1">
    <citation type="submission" date="2019-07" db="EMBL/GenBank/DDBJ databases">
        <title>Whole genome shotgun sequence of Pseudonocardia sulfidoxydans NBRC 16205.</title>
        <authorList>
            <person name="Hosoyama A."/>
            <person name="Uohara A."/>
            <person name="Ohji S."/>
            <person name="Ichikawa N."/>
        </authorList>
    </citation>
    <scope>NUCLEOTIDE SEQUENCE [LARGE SCALE GENOMIC DNA]</scope>
    <source>
        <strain evidence="2 3">NBRC 16205</strain>
    </source>
</reference>
<gene>
    <name evidence="2" type="ORF">PSU4_31770</name>
</gene>
<protein>
    <recommendedName>
        <fullName evidence="1">Aminoglycoside phosphotransferase domain-containing protein</fullName>
    </recommendedName>
</protein>
<keyword evidence="3" id="KW-1185">Reference proteome</keyword>
<sequence>MTGLDPRQTALLQAWLPGAELVRDLSWGIVGTTVLQLRHEGRDVIVKAGDDADHHIARELRAHQEWLRPWRGSAPELLHGDPAAKLLVTAYLPGELVEGRPEETDPDTYRQAGRLLARLHEQASTVDTGYERRMRERSQAHLDSAHRVDPETAARLRCEVAAWPDEPATLVPTHSDWQPRNWLVHDGVVAVIDLGRADLRPAHTDLCRLQVQQFRGRPDLEAAFVDGYGHDPRTQPGWRRELLREAIGTAVWAFRVGDEAFEQQGHRMIADVLGA</sequence>
<comment type="caution">
    <text evidence="2">The sequence shown here is derived from an EMBL/GenBank/DDBJ whole genome shotgun (WGS) entry which is preliminary data.</text>
</comment>
<dbReference type="InterPro" id="IPR011009">
    <property type="entry name" value="Kinase-like_dom_sf"/>
</dbReference>
<dbReference type="OrthoDB" id="21342at2"/>
<dbReference type="RefSeq" id="WP_147108737.1">
    <property type="nucleotide sequence ID" value="NZ_BJVJ01000030.1"/>
</dbReference>
<dbReference type="AlphaFoldDB" id="A0A511DIW3"/>
<dbReference type="Proteomes" id="UP000321685">
    <property type="component" value="Unassembled WGS sequence"/>
</dbReference>
<dbReference type="EMBL" id="BJVJ01000030">
    <property type="protein sequence ID" value="GEL24223.1"/>
    <property type="molecule type" value="Genomic_DNA"/>
</dbReference>
<dbReference type="Gene3D" id="3.90.1200.10">
    <property type="match status" value="1"/>
</dbReference>
<evidence type="ECO:0000259" key="1">
    <source>
        <dbReference type="Pfam" id="PF01636"/>
    </source>
</evidence>
<organism evidence="2 3">
    <name type="scientific">Pseudonocardia sulfidoxydans NBRC 16205</name>
    <dbReference type="NCBI Taxonomy" id="1223511"/>
    <lineage>
        <taxon>Bacteria</taxon>
        <taxon>Bacillati</taxon>
        <taxon>Actinomycetota</taxon>
        <taxon>Actinomycetes</taxon>
        <taxon>Pseudonocardiales</taxon>
        <taxon>Pseudonocardiaceae</taxon>
        <taxon>Pseudonocardia</taxon>
    </lineage>
</organism>
<evidence type="ECO:0000313" key="3">
    <source>
        <dbReference type="Proteomes" id="UP000321685"/>
    </source>
</evidence>
<proteinExistence type="predicted"/>
<evidence type="ECO:0000313" key="2">
    <source>
        <dbReference type="EMBL" id="GEL24223.1"/>
    </source>
</evidence>
<dbReference type="SUPFAM" id="SSF56112">
    <property type="entry name" value="Protein kinase-like (PK-like)"/>
    <property type="match status" value="1"/>
</dbReference>
<accession>A0A511DIW3</accession>
<feature type="domain" description="Aminoglycoside phosphotransferase" evidence="1">
    <location>
        <begin position="38"/>
        <end position="240"/>
    </location>
</feature>
<dbReference type="InterPro" id="IPR002575">
    <property type="entry name" value="Aminoglycoside_PTrfase"/>
</dbReference>